<comment type="caution">
    <text evidence="1">The sequence shown here is derived from an EMBL/GenBank/DDBJ whole genome shotgun (WGS) entry which is preliminary data.</text>
</comment>
<evidence type="ECO:0008006" key="3">
    <source>
        <dbReference type="Google" id="ProtNLM"/>
    </source>
</evidence>
<evidence type="ECO:0000313" key="1">
    <source>
        <dbReference type="EMBL" id="GBG65186.1"/>
    </source>
</evidence>
<protein>
    <recommendedName>
        <fullName evidence="3">Retrotransposon gag domain-containing protein</fullName>
    </recommendedName>
</protein>
<evidence type="ECO:0000313" key="2">
    <source>
        <dbReference type="Proteomes" id="UP000265515"/>
    </source>
</evidence>
<accession>A0A388K595</accession>
<dbReference type="EMBL" id="BFEA01000059">
    <property type="protein sequence ID" value="GBG65186.1"/>
    <property type="molecule type" value="Genomic_DNA"/>
</dbReference>
<dbReference type="Gramene" id="GBG65186">
    <property type="protein sequence ID" value="GBG65186"/>
    <property type="gene ID" value="CBR_g49980"/>
</dbReference>
<sequence>MDGAAGRRDNIDDGRNDIQELARVIRQSQREPYPKIDVPLFDENHASSWANKFEQLGYSNKYTDEKMLRMVNRYCQVEYRDEIDELVRISRNWPDFKARLLEKYQLGDRLLDLRDLRPVDRKKFGTTKQFLSEFGRVGRLNLDLSDKDRCLIFLDNFNDVEQSKLVKGMQGRYDWTKVRQNALVGKFDDILYRLLRQQKEEREKVKLGEVKDSEIYKTLTCMREMMEGMKEERLKFQVILAKEKNSKRKGKEPVVEESDS</sequence>
<name>A0A388K595_CHABU</name>
<reference evidence="1 2" key="1">
    <citation type="journal article" date="2018" name="Cell">
        <title>The Chara Genome: Secondary Complexity and Implications for Plant Terrestrialization.</title>
        <authorList>
            <person name="Nishiyama T."/>
            <person name="Sakayama H."/>
            <person name="Vries J.D."/>
            <person name="Buschmann H."/>
            <person name="Saint-Marcoux D."/>
            <person name="Ullrich K.K."/>
            <person name="Haas F.B."/>
            <person name="Vanderstraeten L."/>
            <person name="Becker D."/>
            <person name="Lang D."/>
            <person name="Vosolsobe S."/>
            <person name="Rombauts S."/>
            <person name="Wilhelmsson P.K.I."/>
            <person name="Janitza P."/>
            <person name="Kern R."/>
            <person name="Heyl A."/>
            <person name="Rumpler F."/>
            <person name="Villalobos L.I.A.C."/>
            <person name="Clay J.M."/>
            <person name="Skokan R."/>
            <person name="Toyoda A."/>
            <person name="Suzuki Y."/>
            <person name="Kagoshima H."/>
            <person name="Schijlen E."/>
            <person name="Tajeshwar N."/>
            <person name="Catarino B."/>
            <person name="Hetherington A.J."/>
            <person name="Saltykova A."/>
            <person name="Bonnot C."/>
            <person name="Breuninger H."/>
            <person name="Symeonidi A."/>
            <person name="Radhakrishnan G.V."/>
            <person name="Van Nieuwerburgh F."/>
            <person name="Deforce D."/>
            <person name="Chang C."/>
            <person name="Karol K.G."/>
            <person name="Hedrich R."/>
            <person name="Ulvskov P."/>
            <person name="Glockner G."/>
            <person name="Delwiche C.F."/>
            <person name="Petrasek J."/>
            <person name="Van de Peer Y."/>
            <person name="Friml J."/>
            <person name="Beilby M."/>
            <person name="Dolan L."/>
            <person name="Kohara Y."/>
            <person name="Sugano S."/>
            <person name="Fujiyama A."/>
            <person name="Delaux P.-M."/>
            <person name="Quint M."/>
            <person name="TheiBen G."/>
            <person name="Hagemann M."/>
            <person name="Harholt J."/>
            <person name="Dunand C."/>
            <person name="Zachgo S."/>
            <person name="Langdale J."/>
            <person name="Maumus F."/>
            <person name="Straeten D.V.D."/>
            <person name="Gould S.B."/>
            <person name="Rensing S.A."/>
        </authorList>
    </citation>
    <scope>NUCLEOTIDE SEQUENCE [LARGE SCALE GENOMIC DNA]</scope>
    <source>
        <strain evidence="1 2">S276</strain>
    </source>
</reference>
<gene>
    <name evidence="1" type="ORF">CBR_g49980</name>
</gene>
<dbReference type="Proteomes" id="UP000265515">
    <property type="component" value="Unassembled WGS sequence"/>
</dbReference>
<organism evidence="1 2">
    <name type="scientific">Chara braunii</name>
    <name type="common">Braun's stonewort</name>
    <dbReference type="NCBI Taxonomy" id="69332"/>
    <lineage>
        <taxon>Eukaryota</taxon>
        <taxon>Viridiplantae</taxon>
        <taxon>Streptophyta</taxon>
        <taxon>Charophyceae</taxon>
        <taxon>Charales</taxon>
        <taxon>Characeae</taxon>
        <taxon>Chara</taxon>
    </lineage>
</organism>
<dbReference type="AlphaFoldDB" id="A0A388K595"/>
<proteinExistence type="predicted"/>
<keyword evidence="2" id="KW-1185">Reference proteome</keyword>